<evidence type="ECO:0000313" key="1">
    <source>
        <dbReference type="EMBL" id="DAF51704.1"/>
    </source>
</evidence>
<organism evidence="1">
    <name type="scientific">Myoviridae sp. ctgEf1</name>
    <dbReference type="NCBI Taxonomy" id="2827699"/>
    <lineage>
        <taxon>Viruses</taxon>
        <taxon>Duplodnaviria</taxon>
        <taxon>Heunggongvirae</taxon>
        <taxon>Uroviricota</taxon>
        <taxon>Caudoviricetes</taxon>
    </lineage>
</organism>
<reference evidence="1" key="1">
    <citation type="journal article" date="2021" name="Proc. Natl. Acad. Sci. U.S.A.">
        <title>A Catalog of Tens of Thousands of Viruses from Human Metagenomes Reveals Hidden Associations with Chronic Diseases.</title>
        <authorList>
            <person name="Tisza M.J."/>
            <person name="Buck C.B."/>
        </authorList>
    </citation>
    <scope>NUCLEOTIDE SEQUENCE</scope>
    <source>
        <strain evidence="1">CtgEf1</strain>
    </source>
</reference>
<proteinExistence type="predicted"/>
<dbReference type="EMBL" id="BK032620">
    <property type="protein sequence ID" value="DAF51704.1"/>
    <property type="molecule type" value="Genomic_DNA"/>
</dbReference>
<sequence length="114" mass="13565">MSNNELQLTDLEQQVLEAFCKLYSNPMTLSIVPQHHISYECNLSKYKTLKALKGLREKGLIKFVREYYEGDLEEESFMAIGYRPTVKLEIMEVYQRIDKELKEKIREYLKIIKP</sequence>
<accession>A0A8S5SLB0</accession>
<name>A0A8S5SLB0_9CAUD</name>
<protein>
    <submittedName>
        <fullName evidence="1">Helix-turn-helix domain protein</fullName>
    </submittedName>
</protein>